<proteinExistence type="predicted"/>
<keyword evidence="1" id="KW-0175">Coiled coil</keyword>
<sequence length="113" mass="12812">MLELQSQPTPKGSQSLSENEICDQVLGRRSGYSKGLGWGPKPKVRRTTSASNLSTSCLQSTQKEIELQAKLNEALERIEVQDRNHQTLASQVERMQKLIENFTRAQQRLPYDP</sequence>
<evidence type="ECO:0000256" key="2">
    <source>
        <dbReference type="SAM" id="MobiDB-lite"/>
    </source>
</evidence>
<name>A0A5A7VB57_CUCMM</name>
<reference evidence="3 4" key="1">
    <citation type="submission" date="2019-08" db="EMBL/GenBank/DDBJ databases">
        <title>Draft genome sequences of two oriental melons (Cucumis melo L. var makuwa).</title>
        <authorList>
            <person name="Kwon S.-Y."/>
        </authorList>
    </citation>
    <scope>NUCLEOTIDE SEQUENCE [LARGE SCALE GENOMIC DNA]</scope>
    <source>
        <strain evidence="4">cv. SW 3</strain>
        <tissue evidence="3">Leaf</tissue>
    </source>
</reference>
<evidence type="ECO:0000256" key="1">
    <source>
        <dbReference type="SAM" id="Coils"/>
    </source>
</evidence>
<evidence type="ECO:0000313" key="4">
    <source>
        <dbReference type="Proteomes" id="UP000321393"/>
    </source>
</evidence>
<protein>
    <submittedName>
        <fullName evidence="3">Zinc finger protein ZPR1-like protein</fullName>
    </submittedName>
</protein>
<organism evidence="3 4">
    <name type="scientific">Cucumis melo var. makuwa</name>
    <name type="common">Oriental melon</name>
    <dbReference type="NCBI Taxonomy" id="1194695"/>
    <lineage>
        <taxon>Eukaryota</taxon>
        <taxon>Viridiplantae</taxon>
        <taxon>Streptophyta</taxon>
        <taxon>Embryophyta</taxon>
        <taxon>Tracheophyta</taxon>
        <taxon>Spermatophyta</taxon>
        <taxon>Magnoliopsida</taxon>
        <taxon>eudicotyledons</taxon>
        <taxon>Gunneridae</taxon>
        <taxon>Pentapetalae</taxon>
        <taxon>rosids</taxon>
        <taxon>fabids</taxon>
        <taxon>Cucurbitales</taxon>
        <taxon>Cucurbitaceae</taxon>
        <taxon>Benincaseae</taxon>
        <taxon>Cucumis</taxon>
    </lineage>
</organism>
<feature type="region of interest" description="Disordered" evidence="2">
    <location>
        <begin position="30"/>
        <end position="55"/>
    </location>
</feature>
<dbReference type="EMBL" id="SSTE01004142">
    <property type="protein sequence ID" value="KAA0062839.1"/>
    <property type="molecule type" value="Genomic_DNA"/>
</dbReference>
<evidence type="ECO:0000313" key="3">
    <source>
        <dbReference type="EMBL" id="KAA0062839.1"/>
    </source>
</evidence>
<dbReference type="AlphaFoldDB" id="A0A5A7VB57"/>
<feature type="coiled-coil region" evidence="1">
    <location>
        <begin position="58"/>
        <end position="108"/>
    </location>
</feature>
<accession>A0A5A7VB57</accession>
<dbReference type="Proteomes" id="UP000321393">
    <property type="component" value="Unassembled WGS sequence"/>
</dbReference>
<dbReference type="OrthoDB" id="1921870at2759"/>
<comment type="caution">
    <text evidence="3">The sequence shown here is derived from an EMBL/GenBank/DDBJ whole genome shotgun (WGS) entry which is preliminary data.</text>
</comment>
<gene>
    <name evidence="3" type="ORF">E6C27_scaffold146G00060</name>
</gene>